<dbReference type="Proteomes" id="UP001497516">
    <property type="component" value="Chromosome 4"/>
</dbReference>
<proteinExistence type="predicted"/>
<gene>
    <name evidence="1" type="ORF">LTRI10_LOCUS22779</name>
</gene>
<evidence type="ECO:0000313" key="1">
    <source>
        <dbReference type="EMBL" id="CAL1381400.1"/>
    </source>
</evidence>
<protein>
    <submittedName>
        <fullName evidence="1">Uncharacterized protein</fullName>
    </submittedName>
</protein>
<evidence type="ECO:0000313" key="2">
    <source>
        <dbReference type="Proteomes" id="UP001497516"/>
    </source>
</evidence>
<sequence length="79" mass="8692">MVDTQWGAGAGASKSRSTSLLRYIFRCDHAPDGCDHQHWSARPGHPARCRRVSTRMARVVVVQKVEPSHSGLHLSSVQA</sequence>
<dbReference type="AlphaFoldDB" id="A0AAV2E762"/>
<accession>A0AAV2E762</accession>
<name>A0AAV2E762_9ROSI</name>
<reference evidence="1 2" key="1">
    <citation type="submission" date="2024-04" db="EMBL/GenBank/DDBJ databases">
        <authorList>
            <person name="Fracassetti M."/>
        </authorList>
    </citation>
    <scope>NUCLEOTIDE SEQUENCE [LARGE SCALE GENOMIC DNA]</scope>
</reference>
<dbReference type="EMBL" id="OZ034817">
    <property type="protein sequence ID" value="CAL1381400.1"/>
    <property type="molecule type" value="Genomic_DNA"/>
</dbReference>
<organism evidence="1 2">
    <name type="scientific">Linum trigynum</name>
    <dbReference type="NCBI Taxonomy" id="586398"/>
    <lineage>
        <taxon>Eukaryota</taxon>
        <taxon>Viridiplantae</taxon>
        <taxon>Streptophyta</taxon>
        <taxon>Embryophyta</taxon>
        <taxon>Tracheophyta</taxon>
        <taxon>Spermatophyta</taxon>
        <taxon>Magnoliopsida</taxon>
        <taxon>eudicotyledons</taxon>
        <taxon>Gunneridae</taxon>
        <taxon>Pentapetalae</taxon>
        <taxon>rosids</taxon>
        <taxon>fabids</taxon>
        <taxon>Malpighiales</taxon>
        <taxon>Linaceae</taxon>
        <taxon>Linum</taxon>
    </lineage>
</organism>
<keyword evidence="2" id="KW-1185">Reference proteome</keyword>